<reference evidence="2 3" key="1">
    <citation type="submission" date="2014-02" db="EMBL/GenBank/DDBJ databases">
        <title>Aquamicrobium defluvii Genome sequencing.</title>
        <authorList>
            <person name="Wang X."/>
        </authorList>
    </citation>
    <scope>NUCLEOTIDE SEQUENCE [LARGE SCALE GENOMIC DNA]</scope>
    <source>
        <strain evidence="2 3">W13Z1</strain>
    </source>
</reference>
<evidence type="ECO:0000256" key="1">
    <source>
        <dbReference type="SAM" id="Phobius"/>
    </source>
</evidence>
<dbReference type="HOGENOM" id="CLU_135453_0_0_5"/>
<feature type="transmembrane region" description="Helical" evidence="1">
    <location>
        <begin position="70"/>
        <end position="89"/>
    </location>
</feature>
<dbReference type="STRING" id="69279.BG36_01995"/>
<feature type="transmembrane region" description="Helical" evidence="1">
    <location>
        <begin position="43"/>
        <end position="63"/>
    </location>
</feature>
<organism evidence="2 3">
    <name type="scientific">Aquamicrobium defluvii</name>
    <dbReference type="NCBI Taxonomy" id="69279"/>
    <lineage>
        <taxon>Bacteria</taxon>
        <taxon>Pseudomonadati</taxon>
        <taxon>Pseudomonadota</taxon>
        <taxon>Alphaproteobacteria</taxon>
        <taxon>Hyphomicrobiales</taxon>
        <taxon>Phyllobacteriaceae</taxon>
        <taxon>Aquamicrobium</taxon>
    </lineage>
</organism>
<dbReference type="PATRIC" id="fig|69279.3.peg.404"/>
<keyword evidence="1" id="KW-0812">Transmembrane</keyword>
<proteinExistence type="predicted"/>
<dbReference type="EMBL" id="JENY01000001">
    <property type="protein sequence ID" value="EXL10623.1"/>
    <property type="molecule type" value="Genomic_DNA"/>
</dbReference>
<dbReference type="eggNOG" id="ENOG5031F9K">
    <property type="taxonomic scope" value="Bacteria"/>
</dbReference>
<name>A0A011UXL7_9HYPH</name>
<keyword evidence="1" id="KW-1133">Transmembrane helix</keyword>
<keyword evidence="1" id="KW-0472">Membrane</keyword>
<gene>
    <name evidence="2" type="ORF">BG36_01995</name>
</gene>
<feature type="transmembrane region" description="Helical" evidence="1">
    <location>
        <begin position="101"/>
        <end position="120"/>
    </location>
</feature>
<accession>A0A011UXL7</accession>
<dbReference type="AlphaFoldDB" id="A0A011UXL7"/>
<sequence>MPARRSRALTIAAAVAVVFGLLTIVSGGRALFGGVDMGAVVPFVLWFNFVAGFAYVLAGIGLWRGTNWAPMLSLAIAVTTAAIFAAFLWHIGAGGGWEERTMGAMILRTGVWIVIATLALRCKKGRLTIFLPSQCRRPRS</sequence>
<protein>
    <submittedName>
        <fullName evidence="2">Uncharacterized protein</fullName>
    </submittedName>
</protein>
<evidence type="ECO:0000313" key="3">
    <source>
        <dbReference type="Proteomes" id="UP000019849"/>
    </source>
</evidence>
<dbReference type="RefSeq" id="WP_051520340.1">
    <property type="nucleotide sequence ID" value="NZ_KK073877.1"/>
</dbReference>
<evidence type="ECO:0000313" key="2">
    <source>
        <dbReference type="EMBL" id="EXL10623.1"/>
    </source>
</evidence>
<comment type="caution">
    <text evidence="2">The sequence shown here is derived from an EMBL/GenBank/DDBJ whole genome shotgun (WGS) entry which is preliminary data.</text>
</comment>
<dbReference type="Proteomes" id="UP000019849">
    <property type="component" value="Unassembled WGS sequence"/>
</dbReference>